<dbReference type="RefSeq" id="WP_068822482.1">
    <property type="nucleotide sequence ID" value="NZ_LWHJ01000027.1"/>
</dbReference>
<protein>
    <submittedName>
        <fullName evidence="3">Aminoglycoside phosphotransferase</fullName>
    </submittedName>
</protein>
<dbReference type="Gene3D" id="3.30.200.20">
    <property type="entry name" value="Phosphorylase Kinase, domain 1"/>
    <property type="match status" value="1"/>
</dbReference>
<dbReference type="Gene3D" id="3.90.1200.10">
    <property type="match status" value="1"/>
</dbReference>
<dbReference type="GO" id="GO:0009088">
    <property type="term" value="P:threonine biosynthetic process"/>
    <property type="evidence" value="ECO:0007669"/>
    <property type="project" value="TreeGrafter"/>
</dbReference>
<dbReference type="PANTHER" id="PTHR21064:SF6">
    <property type="entry name" value="AMINOGLYCOSIDE PHOSPHOTRANSFERASE DOMAIN-CONTAINING PROTEIN"/>
    <property type="match status" value="1"/>
</dbReference>
<evidence type="ECO:0000259" key="2">
    <source>
        <dbReference type="Pfam" id="PF01636"/>
    </source>
</evidence>
<dbReference type="Proteomes" id="UP000078459">
    <property type="component" value="Unassembled WGS sequence"/>
</dbReference>
<organism evidence="3 4">
    <name type="scientific">Pedobacter psychrophilus</name>
    <dbReference type="NCBI Taxonomy" id="1826909"/>
    <lineage>
        <taxon>Bacteria</taxon>
        <taxon>Pseudomonadati</taxon>
        <taxon>Bacteroidota</taxon>
        <taxon>Sphingobacteriia</taxon>
        <taxon>Sphingobacteriales</taxon>
        <taxon>Sphingobacteriaceae</taxon>
        <taxon>Pedobacter</taxon>
    </lineage>
</organism>
<accession>A0A179DFP4</accession>
<comment type="similarity">
    <text evidence="1">Belongs to the pseudomonas-type ThrB family.</text>
</comment>
<proteinExistence type="inferred from homology"/>
<sequence>MTNFPVTNSNLSATHLGLFLQEKYSLSKETKCQLIKAGINDTYLVTDNLDKFIFRVYSLNWRSKTEINEEIKLLNQLKENEISISFPLSDKENNYIQTLNAPEGDRFAVLFTFASGEKLHIISQETHFQIGKLMANLHKITINQQVNRIDYSPEVILIDSLKKISSFLTNDTEEMNFMKSAQTNLLAEFENANISQIRQGIVHLDIWFDNLNITSDNKVTIFDFDFCGNGWLCLDIAYYILQLHNVEKYEVKDYQPKVESFIKGYESVTPISGEEKRLIPMLGVSLYFFYLGVQCQRYDNWSNSFLSENYLKRFINGLVKKYYNIYKLGENKKSV</sequence>
<keyword evidence="4" id="KW-1185">Reference proteome</keyword>
<dbReference type="Pfam" id="PF01636">
    <property type="entry name" value="APH"/>
    <property type="match status" value="1"/>
</dbReference>
<dbReference type="PANTHER" id="PTHR21064">
    <property type="entry name" value="AMINOGLYCOSIDE PHOSPHOTRANSFERASE DOMAIN-CONTAINING PROTEIN-RELATED"/>
    <property type="match status" value="1"/>
</dbReference>
<feature type="domain" description="Aminoglycoside phosphotransferase" evidence="2">
    <location>
        <begin position="39"/>
        <end position="240"/>
    </location>
</feature>
<reference evidence="3 4" key="1">
    <citation type="submission" date="2016-04" db="EMBL/GenBank/DDBJ databases">
        <authorList>
            <person name="Evans L.H."/>
            <person name="Alamgir A."/>
            <person name="Owens N."/>
            <person name="Weber N.D."/>
            <person name="Virtaneva K."/>
            <person name="Barbian K."/>
            <person name="Babar A."/>
            <person name="Rosenke K."/>
        </authorList>
    </citation>
    <scope>NUCLEOTIDE SEQUENCE [LARGE SCALE GENOMIC DNA]</scope>
    <source>
        <strain evidence="3 4">CCM 8644</strain>
    </source>
</reference>
<dbReference type="AlphaFoldDB" id="A0A179DFP4"/>
<dbReference type="InterPro" id="IPR011009">
    <property type="entry name" value="Kinase-like_dom_sf"/>
</dbReference>
<dbReference type="InterPro" id="IPR002575">
    <property type="entry name" value="Aminoglycoside_PTrfase"/>
</dbReference>
<dbReference type="SUPFAM" id="SSF56112">
    <property type="entry name" value="Protein kinase-like (PK-like)"/>
    <property type="match status" value="1"/>
</dbReference>
<evidence type="ECO:0000256" key="1">
    <source>
        <dbReference type="ARBA" id="ARBA00038240"/>
    </source>
</evidence>
<evidence type="ECO:0000313" key="4">
    <source>
        <dbReference type="Proteomes" id="UP000078459"/>
    </source>
</evidence>
<keyword evidence="3" id="KW-0808">Transferase</keyword>
<reference evidence="3 4" key="2">
    <citation type="submission" date="2016-06" db="EMBL/GenBank/DDBJ databases">
        <title>Pedobacter psychrophilus sp. nov., isolated from Antarctic fragmentary rock.</title>
        <authorList>
            <person name="Svec P."/>
        </authorList>
    </citation>
    <scope>NUCLEOTIDE SEQUENCE [LARGE SCALE GENOMIC DNA]</scope>
    <source>
        <strain evidence="3 4">CCM 8644</strain>
    </source>
</reference>
<dbReference type="EMBL" id="LWHJ01000027">
    <property type="protein sequence ID" value="OAQ39867.1"/>
    <property type="molecule type" value="Genomic_DNA"/>
</dbReference>
<dbReference type="OrthoDB" id="241498at2"/>
<evidence type="ECO:0000313" key="3">
    <source>
        <dbReference type="EMBL" id="OAQ39867.1"/>
    </source>
</evidence>
<comment type="caution">
    <text evidence="3">The sequence shown here is derived from an EMBL/GenBank/DDBJ whole genome shotgun (WGS) entry which is preliminary data.</text>
</comment>
<dbReference type="STRING" id="1826909.A5893_09875"/>
<dbReference type="GO" id="GO:0004413">
    <property type="term" value="F:homoserine kinase activity"/>
    <property type="evidence" value="ECO:0007669"/>
    <property type="project" value="TreeGrafter"/>
</dbReference>
<gene>
    <name evidence="3" type="ORF">A5893_09875</name>
</gene>
<name>A0A179DFP4_9SPHI</name>
<dbReference type="InterPro" id="IPR050249">
    <property type="entry name" value="Pseudomonas-type_ThrB"/>
</dbReference>